<dbReference type="PANTHER" id="PTHR35756:SF1">
    <property type="entry name" value="OS05G0337400 PROTEIN"/>
    <property type="match status" value="1"/>
</dbReference>
<dbReference type="EMBL" id="JAIWQS010000001">
    <property type="protein sequence ID" value="KAJ8775066.1"/>
    <property type="molecule type" value="Genomic_DNA"/>
</dbReference>
<evidence type="ECO:0000313" key="1">
    <source>
        <dbReference type="EMBL" id="KAJ8775066.1"/>
    </source>
</evidence>
<organism evidence="1 2">
    <name type="scientific">Erythroxylum novogranatense</name>
    <dbReference type="NCBI Taxonomy" id="1862640"/>
    <lineage>
        <taxon>Eukaryota</taxon>
        <taxon>Viridiplantae</taxon>
        <taxon>Streptophyta</taxon>
        <taxon>Embryophyta</taxon>
        <taxon>Tracheophyta</taxon>
        <taxon>Spermatophyta</taxon>
        <taxon>Magnoliopsida</taxon>
        <taxon>eudicotyledons</taxon>
        <taxon>Gunneridae</taxon>
        <taxon>Pentapetalae</taxon>
        <taxon>rosids</taxon>
        <taxon>fabids</taxon>
        <taxon>Malpighiales</taxon>
        <taxon>Erythroxylaceae</taxon>
        <taxon>Erythroxylum</taxon>
    </lineage>
</organism>
<gene>
    <name evidence="1" type="ORF">K2173_020070</name>
</gene>
<dbReference type="Proteomes" id="UP001159364">
    <property type="component" value="Linkage Group LG01"/>
</dbReference>
<dbReference type="GO" id="GO:0009507">
    <property type="term" value="C:chloroplast"/>
    <property type="evidence" value="ECO:0007669"/>
    <property type="project" value="TreeGrafter"/>
</dbReference>
<proteinExistence type="predicted"/>
<dbReference type="PANTHER" id="PTHR35756">
    <property type="entry name" value="OS05G0337400 PROTEIN"/>
    <property type="match status" value="1"/>
</dbReference>
<comment type="caution">
    <text evidence="1">The sequence shown here is derived from an EMBL/GenBank/DDBJ whole genome shotgun (WGS) entry which is preliminary data.</text>
</comment>
<reference evidence="1 2" key="1">
    <citation type="submission" date="2021-09" db="EMBL/GenBank/DDBJ databases">
        <title>Genomic insights and catalytic innovation underlie evolution of tropane alkaloids biosynthesis.</title>
        <authorList>
            <person name="Wang Y.-J."/>
            <person name="Tian T."/>
            <person name="Huang J.-P."/>
            <person name="Huang S.-X."/>
        </authorList>
    </citation>
    <scope>NUCLEOTIDE SEQUENCE [LARGE SCALE GENOMIC DNA]</scope>
    <source>
        <strain evidence="1">KIB-2018</strain>
        <tissue evidence="1">Leaf</tissue>
    </source>
</reference>
<keyword evidence="2" id="KW-1185">Reference proteome</keyword>
<evidence type="ECO:0008006" key="3">
    <source>
        <dbReference type="Google" id="ProtNLM"/>
    </source>
</evidence>
<protein>
    <recommendedName>
        <fullName evidence="3">HMA domain-containing protein</fullName>
    </recommendedName>
</protein>
<name>A0AAV8U857_9ROSI</name>
<dbReference type="AlphaFoldDB" id="A0AAV8U857"/>
<evidence type="ECO:0000313" key="2">
    <source>
        <dbReference type="Proteomes" id="UP001159364"/>
    </source>
</evidence>
<accession>A0AAV8U857</accession>
<sequence>MAVVSSFSTLQSIFCKPNPSKISSPPLAFLTRAAHFQPCVVASPLKHLALLDNWTRESKKSTFYGVRRLKSVEEETQLTEEVAEADQQQEEAEEQTVSVPVSPSDTLTMYFQAEGTMNEAAIPTVTTALKDIEGISDLKVQVLEGIASVEMTKQTTVQATGVASSLVEVIQGSGFKLQTLNLSFQDEEDLVA</sequence>